<accession>A0A059F638</accession>
<dbReference type="Pfam" id="PF01798">
    <property type="entry name" value="Nop"/>
    <property type="match status" value="1"/>
</dbReference>
<feature type="domain" description="Nop" evidence="1">
    <location>
        <begin position="277"/>
        <end position="393"/>
    </location>
</feature>
<name>A0A059F638_9MICR</name>
<feature type="non-terminal residue" evidence="2">
    <location>
        <position position="1"/>
    </location>
</feature>
<proteinExistence type="predicted"/>
<dbReference type="InterPro" id="IPR042239">
    <property type="entry name" value="Nop_C"/>
</dbReference>
<dbReference type="PANTHER" id="PTHR10894">
    <property type="entry name" value="NUCLEOLAR PROTEIN 5 NUCLEOLAR PROTEIN NOP5 NOP58"/>
    <property type="match status" value="1"/>
</dbReference>
<dbReference type="Gene3D" id="1.10.287.4070">
    <property type="match status" value="1"/>
</dbReference>
<reference evidence="3" key="1">
    <citation type="submission" date="2013-02" db="EMBL/GenBank/DDBJ databases">
        <authorList>
            <consortium name="The Broad Institute Genome Sequencing Platform"/>
            <person name="Cuomo C."/>
            <person name="Becnel J."/>
            <person name="Sanscrainte N."/>
            <person name="Walker B."/>
            <person name="Young S.K."/>
            <person name="Zeng Q."/>
            <person name="Gargeya S."/>
            <person name="Fitzgerald M."/>
            <person name="Haas B."/>
            <person name="Abouelleil A."/>
            <person name="Alvarado L."/>
            <person name="Arachchi H.M."/>
            <person name="Berlin A.M."/>
            <person name="Chapman S.B."/>
            <person name="Dewar J."/>
            <person name="Goldberg J."/>
            <person name="Griggs A."/>
            <person name="Gujja S."/>
            <person name="Hansen M."/>
            <person name="Howarth C."/>
            <person name="Imamovic A."/>
            <person name="Larimer J."/>
            <person name="McCowan C."/>
            <person name="Murphy C."/>
            <person name="Neiman D."/>
            <person name="Pearson M."/>
            <person name="Priest M."/>
            <person name="Roberts A."/>
            <person name="Saif S."/>
            <person name="Shea T."/>
            <person name="Sisk P."/>
            <person name="Sykes S."/>
            <person name="Wortman J."/>
            <person name="Nusbaum C."/>
            <person name="Birren B."/>
        </authorList>
    </citation>
    <scope>NUCLEOTIDE SEQUENCE [LARGE SCALE GENOMIC DNA]</scope>
    <source>
        <strain evidence="3">PRA339</strain>
    </source>
</reference>
<sequence length="409" mass="45860">MEQLVLFEFIDGYSLFKLNQPESLISVSYDDPSILKKAITLVSNFKFTSFDSAIQNLISLSKISSLPEDLKKFLVVNNVQSLYCDKSLFSLLSELKIKGKQNDSLMRAIRLNISKLVKSDSSFLLGAAHEFSRSKIEYSDKKEDSMIIQSVLVIDQLRLDVEFFLSKIYNLYDFYFPELKDLVEKDMFFELALILNSNENFEQLIGKIKNKYGEEIGQKIFEGVLYSIGSISNKIKGNTELSTTDLVNINELLRIAEEKYKILDDLTRYLNGKLEIVAPNLLELVGTYLAGKLIAQAGSLLNLAKAPASTVQLLGAEAALFRALKTRGKTPKHGIIYHSDEVVKSKNKGKVSRILAGKISIAAKIDYFGEQKTNLYGIELKKSLKEILKGKKVDLSEVMANVASKLSSD</sequence>
<dbReference type="EMBL" id="KK365130">
    <property type="protein sequence ID" value="KCZ82446.1"/>
    <property type="molecule type" value="Genomic_DNA"/>
</dbReference>
<evidence type="ECO:0000259" key="1">
    <source>
        <dbReference type="PROSITE" id="PS51358"/>
    </source>
</evidence>
<organism evidence="2 3">
    <name type="scientific">Anncaliia algerae PRA339</name>
    <dbReference type="NCBI Taxonomy" id="1288291"/>
    <lineage>
        <taxon>Eukaryota</taxon>
        <taxon>Fungi</taxon>
        <taxon>Fungi incertae sedis</taxon>
        <taxon>Microsporidia</taxon>
        <taxon>Tubulinosematoidea</taxon>
        <taxon>Tubulinosematidae</taxon>
        <taxon>Anncaliia</taxon>
    </lineage>
</organism>
<dbReference type="VEuPathDB" id="MicrosporidiaDB:H312_00104"/>
<dbReference type="HOGENOM" id="CLU_015495_4_0_1"/>
<dbReference type="AlphaFoldDB" id="A0A059F638"/>
<dbReference type="SUPFAM" id="SSF89124">
    <property type="entry name" value="Nop domain"/>
    <property type="match status" value="1"/>
</dbReference>
<dbReference type="PROSITE" id="PS51358">
    <property type="entry name" value="NOP"/>
    <property type="match status" value="1"/>
</dbReference>
<dbReference type="InterPro" id="IPR045056">
    <property type="entry name" value="Nop56/Nop58"/>
</dbReference>
<protein>
    <recommendedName>
        <fullName evidence="1">Nop domain-containing protein</fullName>
    </recommendedName>
</protein>
<dbReference type="GO" id="GO:0032040">
    <property type="term" value="C:small-subunit processome"/>
    <property type="evidence" value="ECO:0007669"/>
    <property type="project" value="InterPro"/>
</dbReference>
<evidence type="ECO:0000313" key="2">
    <source>
        <dbReference type="EMBL" id="KCZ82446.1"/>
    </source>
</evidence>
<gene>
    <name evidence="2" type="ORF">H312_00104</name>
</gene>
<dbReference type="PANTHER" id="PTHR10894:SF0">
    <property type="entry name" value="NUCLEOLAR PROTEIN 56"/>
    <property type="match status" value="1"/>
</dbReference>
<dbReference type="Gene3D" id="1.10.246.90">
    <property type="entry name" value="Nop domain"/>
    <property type="match status" value="1"/>
</dbReference>
<dbReference type="Proteomes" id="UP000030655">
    <property type="component" value="Unassembled WGS sequence"/>
</dbReference>
<evidence type="ECO:0000313" key="3">
    <source>
        <dbReference type="Proteomes" id="UP000030655"/>
    </source>
</evidence>
<dbReference type="STRING" id="1288291.A0A059F638"/>
<dbReference type="GO" id="GO:0030515">
    <property type="term" value="F:snoRNA binding"/>
    <property type="evidence" value="ECO:0007669"/>
    <property type="project" value="InterPro"/>
</dbReference>
<reference evidence="2 3" key="2">
    <citation type="submission" date="2014-03" db="EMBL/GenBank/DDBJ databases">
        <title>The Genome Sequence of Anncaliia algerae insect isolate PRA339.</title>
        <authorList>
            <consortium name="The Broad Institute Genome Sequencing Platform"/>
            <consortium name="The Broad Institute Genome Sequencing Center for Infectious Disease"/>
            <person name="Cuomo C."/>
            <person name="Becnel J."/>
            <person name="Sanscrainte N."/>
            <person name="Walker B."/>
            <person name="Young S.K."/>
            <person name="Zeng Q."/>
            <person name="Gargeya S."/>
            <person name="Fitzgerald M."/>
            <person name="Haas B."/>
            <person name="Abouelleil A."/>
            <person name="Alvarado L."/>
            <person name="Arachchi H.M."/>
            <person name="Berlin A.M."/>
            <person name="Chapman S.B."/>
            <person name="Dewar J."/>
            <person name="Goldberg J."/>
            <person name="Griggs A."/>
            <person name="Gujja S."/>
            <person name="Hansen M."/>
            <person name="Howarth C."/>
            <person name="Imamovic A."/>
            <person name="Larimer J."/>
            <person name="McCowan C."/>
            <person name="Murphy C."/>
            <person name="Neiman D."/>
            <person name="Pearson M."/>
            <person name="Priest M."/>
            <person name="Roberts A."/>
            <person name="Saif S."/>
            <person name="Shea T."/>
            <person name="Sisk P."/>
            <person name="Sykes S."/>
            <person name="Wortman J."/>
            <person name="Nusbaum C."/>
            <person name="Birren B."/>
        </authorList>
    </citation>
    <scope>NUCLEOTIDE SEQUENCE [LARGE SCALE GENOMIC DNA]</scope>
    <source>
        <strain evidence="2 3">PRA339</strain>
    </source>
</reference>
<dbReference type="InterPro" id="IPR036070">
    <property type="entry name" value="Nop_dom_sf"/>
</dbReference>
<dbReference type="GO" id="GO:0031428">
    <property type="term" value="C:box C/D methylation guide snoRNP complex"/>
    <property type="evidence" value="ECO:0007669"/>
    <property type="project" value="InterPro"/>
</dbReference>
<dbReference type="OrthoDB" id="6780543at2759"/>
<dbReference type="InterPro" id="IPR002687">
    <property type="entry name" value="Nop_dom"/>
</dbReference>
<keyword evidence="3" id="KW-1185">Reference proteome</keyword>